<keyword evidence="4" id="KW-0862">Zinc</keyword>
<dbReference type="SMART" id="SM00327">
    <property type="entry name" value="VWA"/>
    <property type="match status" value="1"/>
</dbReference>
<feature type="signal peptide" evidence="5">
    <location>
        <begin position="1"/>
        <end position="24"/>
    </location>
</feature>
<dbReference type="AlphaFoldDB" id="A0AA37WKM0"/>
<evidence type="ECO:0000256" key="1">
    <source>
        <dbReference type="ARBA" id="ARBA00022670"/>
    </source>
</evidence>
<organism evidence="7 8">
    <name type="scientific">Marinibactrum halimedae</name>
    <dbReference type="NCBI Taxonomy" id="1444977"/>
    <lineage>
        <taxon>Bacteria</taxon>
        <taxon>Pseudomonadati</taxon>
        <taxon>Pseudomonadota</taxon>
        <taxon>Gammaproteobacteria</taxon>
        <taxon>Cellvibrionales</taxon>
        <taxon>Cellvibrionaceae</taxon>
        <taxon>Marinibactrum</taxon>
    </lineage>
</organism>
<evidence type="ECO:0000313" key="7">
    <source>
        <dbReference type="EMBL" id="GLS24320.1"/>
    </source>
</evidence>
<evidence type="ECO:0000313" key="8">
    <source>
        <dbReference type="Proteomes" id="UP001156870"/>
    </source>
</evidence>
<dbReference type="InterPro" id="IPR001818">
    <property type="entry name" value="Pept_M10_metallopeptidase"/>
</dbReference>
<dbReference type="CDD" id="cd00198">
    <property type="entry name" value="vWFA"/>
    <property type="match status" value="1"/>
</dbReference>
<keyword evidence="2" id="KW-0479">Metal-binding</keyword>
<dbReference type="PROSITE" id="PS50234">
    <property type="entry name" value="VWFA"/>
    <property type="match status" value="1"/>
</dbReference>
<evidence type="ECO:0000259" key="6">
    <source>
        <dbReference type="PROSITE" id="PS50234"/>
    </source>
</evidence>
<evidence type="ECO:0000256" key="4">
    <source>
        <dbReference type="ARBA" id="ARBA00022833"/>
    </source>
</evidence>
<dbReference type="GO" id="GO:0008270">
    <property type="term" value="F:zinc ion binding"/>
    <property type="evidence" value="ECO:0007669"/>
    <property type="project" value="InterPro"/>
</dbReference>
<dbReference type="EMBL" id="BSPD01000001">
    <property type="protein sequence ID" value="GLS24320.1"/>
    <property type="molecule type" value="Genomic_DNA"/>
</dbReference>
<dbReference type="InterPro" id="IPR051266">
    <property type="entry name" value="CLCR"/>
</dbReference>
<dbReference type="InterPro" id="IPR024079">
    <property type="entry name" value="MetalloPept_cat_dom_sf"/>
</dbReference>
<feature type="chain" id="PRO_5041282195" description="VWFA domain-containing protein" evidence="5">
    <location>
        <begin position="25"/>
        <end position="888"/>
    </location>
</feature>
<dbReference type="InterPro" id="IPR002035">
    <property type="entry name" value="VWF_A"/>
</dbReference>
<keyword evidence="3" id="KW-0378">Hydrolase</keyword>
<keyword evidence="5" id="KW-0732">Signal</keyword>
<dbReference type="Gene3D" id="3.40.50.410">
    <property type="entry name" value="von Willebrand factor, type A domain"/>
    <property type="match status" value="1"/>
</dbReference>
<sequence>MKIEKSVLTVMALISVGLPFSAWSAENIDTAAQGATVIVDQLWSDTALPINWFMNDQGVTNNNSTGVGPGNISAADAAIQVTNAFNQWQTVTTAGISANYSGTTVVDDIGCDYVNLMTWADDIIPFDTPDFQDVIAIGFAFSYVGPDIVLDPVAGIANPANNRNLSEVSDAGLGCAPLANAAIYPDGSVLESGTIIDADMIWNPIQFDYDIAANASEDIVHIESIATHEVGHLLGVSHTSLAFAANDPATMFPFVDTTNVVLQNNIATLAADDEMAVGRSYPGTGFYPGGVGVATTGQITGWVRQADGSPAQGVRLWAYDASLPAGAATPPVYEAFSATTFDAESGVNAGDYSFRGIPPGDYYVCILPWENLIPGNGPDAPERYNSTTLNGSGHTGFMTECFDDAPSATNAPDFAEEDRLRQVSVSAGETTSSINFVTGQQAANIMLVMDRSGSMNLGLPAPLMGTKIEALRSAAHLFIDFMDLDGGHNVGLVQFESVVVPFAPSFNLQPIDLTSVGDAHTAIDSIMAGGLTNIIDGVNEGINQLVSGGSPNHRPLMLLFSDGRHNSPAGSDLNTIEGPLLANEVKLYSVGFGSDVDGAILAPIALNTGGLHIENPDVASDALRKHFLAIASSAADSTAIIDPYYELKHGQSVSLDVPVNSSEKDVTFTAFWDEQNENLFDITLTSPRGCTVQTRLNTHGVTVRKYHTHRLIKVTPQYRCGFFRDLTGTWKMNVRNIGDQHLAGINIAAYGNTTTHIFAEVTTTEKEETVLDVSIVAEGERVKRANVYADIILPVSSTGDSQEQDYAQDGRVDPIKPQAEERTLRISLNDRGNNGDEKAKDGIFSGRVPVDIIGTYPVHIYAQYIHDDQKGSRELISSYHFNGKYVIE</sequence>
<feature type="domain" description="VWFA" evidence="6">
    <location>
        <begin position="444"/>
        <end position="630"/>
    </location>
</feature>
<evidence type="ECO:0000256" key="3">
    <source>
        <dbReference type="ARBA" id="ARBA00022801"/>
    </source>
</evidence>
<dbReference type="Pfam" id="PF00092">
    <property type="entry name" value="VWA"/>
    <property type="match status" value="1"/>
</dbReference>
<comment type="caution">
    <text evidence="7">The sequence shown here is derived from an EMBL/GenBank/DDBJ whole genome shotgun (WGS) entry which is preliminary data.</text>
</comment>
<accession>A0AA37WKM0</accession>
<dbReference type="Pfam" id="PF00413">
    <property type="entry name" value="Peptidase_M10"/>
    <property type="match status" value="1"/>
</dbReference>
<protein>
    <recommendedName>
        <fullName evidence="6">VWFA domain-containing protein</fullName>
    </recommendedName>
</protein>
<dbReference type="SUPFAM" id="SSF55486">
    <property type="entry name" value="Metalloproteases ('zincins'), catalytic domain"/>
    <property type="match status" value="1"/>
</dbReference>
<dbReference type="NCBIfam" id="NF041940">
    <property type="entry name" value="choice_anch_X"/>
    <property type="match status" value="1"/>
</dbReference>
<evidence type="ECO:0000256" key="2">
    <source>
        <dbReference type="ARBA" id="ARBA00022723"/>
    </source>
</evidence>
<dbReference type="SUPFAM" id="SSF53300">
    <property type="entry name" value="vWA-like"/>
    <property type="match status" value="1"/>
</dbReference>
<dbReference type="GO" id="GO:0031012">
    <property type="term" value="C:extracellular matrix"/>
    <property type="evidence" value="ECO:0007669"/>
    <property type="project" value="InterPro"/>
</dbReference>
<dbReference type="GO" id="GO:0004222">
    <property type="term" value="F:metalloendopeptidase activity"/>
    <property type="evidence" value="ECO:0007669"/>
    <property type="project" value="InterPro"/>
</dbReference>
<gene>
    <name evidence="7" type="ORF">GCM10007877_00310</name>
</gene>
<dbReference type="PANTHER" id="PTHR10579">
    <property type="entry name" value="CALCIUM-ACTIVATED CHLORIDE CHANNEL REGULATOR"/>
    <property type="match status" value="1"/>
</dbReference>
<keyword evidence="8" id="KW-1185">Reference proteome</keyword>
<dbReference type="InterPro" id="IPR036465">
    <property type="entry name" value="vWFA_dom_sf"/>
</dbReference>
<keyword evidence="1" id="KW-0645">Protease</keyword>
<dbReference type="PANTHER" id="PTHR10579:SF43">
    <property type="entry name" value="ZINC FINGER (C3HC4-TYPE RING FINGER) FAMILY PROTEIN"/>
    <property type="match status" value="1"/>
</dbReference>
<evidence type="ECO:0000256" key="5">
    <source>
        <dbReference type="SAM" id="SignalP"/>
    </source>
</evidence>
<reference evidence="7 8" key="1">
    <citation type="journal article" date="2014" name="Int. J. Syst. Evol. Microbiol.">
        <title>Complete genome sequence of Corynebacterium casei LMG S-19264T (=DSM 44701T), isolated from a smear-ripened cheese.</title>
        <authorList>
            <consortium name="US DOE Joint Genome Institute (JGI-PGF)"/>
            <person name="Walter F."/>
            <person name="Albersmeier A."/>
            <person name="Kalinowski J."/>
            <person name="Ruckert C."/>
        </authorList>
    </citation>
    <scope>NUCLEOTIDE SEQUENCE [LARGE SCALE GENOMIC DNA]</scope>
    <source>
        <strain evidence="7 8">NBRC 110095</strain>
    </source>
</reference>
<name>A0AA37WKM0_9GAMM</name>
<dbReference type="Proteomes" id="UP001156870">
    <property type="component" value="Unassembled WGS sequence"/>
</dbReference>
<dbReference type="Gene3D" id="3.40.390.10">
    <property type="entry name" value="Collagenase (Catalytic Domain)"/>
    <property type="match status" value="1"/>
</dbReference>
<dbReference type="RefSeq" id="WP_232595259.1">
    <property type="nucleotide sequence ID" value="NZ_BSPD01000001.1"/>
</dbReference>
<proteinExistence type="predicted"/>
<dbReference type="GO" id="GO:0006508">
    <property type="term" value="P:proteolysis"/>
    <property type="evidence" value="ECO:0007669"/>
    <property type="project" value="UniProtKB-KW"/>
</dbReference>